<name>A0AAJ0HX82_9PEZI</name>
<dbReference type="Gene3D" id="6.10.250.2430">
    <property type="match status" value="1"/>
</dbReference>
<evidence type="ECO:0000256" key="1">
    <source>
        <dbReference type="ARBA" id="ARBA00004123"/>
    </source>
</evidence>
<dbReference type="PANTHER" id="PTHR12632">
    <property type="entry name" value="TRANSCRIPTION FACTOR NF-Y ALPHA-RELATED"/>
    <property type="match status" value="1"/>
</dbReference>
<dbReference type="SMART" id="SM00521">
    <property type="entry name" value="CBF"/>
    <property type="match status" value="1"/>
</dbReference>
<dbReference type="PRINTS" id="PR00616">
    <property type="entry name" value="CCAATSUBUNTB"/>
</dbReference>
<comment type="subunit">
    <text evidence="6">Heterotrimer.</text>
</comment>
<feature type="non-terminal residue" evidence="8">
    <location>
        <position position="71"/>
    </location>
</feature>
<evidence type="ECO:0000256" key="5">
    <source>
        <dbReference type="ARBA" id="ARBA00023242"/>
    </source>
</evidence>
<dbReference type="Proteomes" id="UP001275084">
    <property type="component" value="Unassembled WGS sequence"/>
</dbReference>
<comment type="caution">
    <text evidence="8">The sequence shown here is derived from an EMBL/GenBank/DDBJ whole genome shotgun (WGS) entry which is preliminary data.</text>
</comment>
<comment type="similarity">
    <text evidence="6">Belongs to the NFYA/HAP2 subunit family.</text>
</comment>
<dbReference type="GO" id="GO:0005634">
    <property type="term" value="C:nucleus"/>
    <property type="evidence" value="ECO:0007669"/>
    <property type="project" value="UniProtKB-SubCell"/>
</dbReference>
<dbReference type="PROSITE" id="PS51152">
    <property type="entry name" value="NFYA_HAP2_2"/>
    <property type="match status" value="1"/>
</dbReference>
<comment type="subcellular location">
    <subcellularLocation>
        <location evidence="1 6">Nucleus</location>
    </subcellularLocation>
</comment>
<keyword evidence="3 6" id="KW-0238">DNA-binding</keyword>
<sequence>PTESEESPLYVNAKQFDRILKRRVARQQLEESLTSKGRKPYLHESRHKQAMRRPRGPGGRFLTAVKVEAQK</sequence>
<protein>
    <recommendedName>
        <fullName evidence="6">Transcriptional activator HAP2</fullName>
    </recommendedName>
</protein>
<feature type="compositionally biased region" description="Basic residues" evidence="7">
    <location>
        <begin position="36"/>
        <end position="55"/>
    </location>
</feature>
<keyword evidence="4 6" id="KW-0804">Transcription</keyword>
<keyword evidence="5 6" id="KW-0539">Nucleus</keyword>
<evidence type="ECO:0000256" key="4">
    <source>
        <dbReference type="ARBA" id="ARBA00023163"/>
    </source>
</evidence>
<dbReference type="GO" id="GO:0003700">
    <property type="term" value="F:DNA-binding transcription factor activity"/>
    <property type="evidence" value="ECO:0007669"/>
    <property type="project" value="UniProtKB-UniRule"/>
</dbReference>
<feature type="non-terminal residue" evidence="8">
    <location>
        <position position="1"/>
    </location>
</feature>
<keyword evidence="9" id="KW-1185">Reference proteome</keyword>
<evidence type="ECO:0000256" key="3">
    <source>
        <dbReference type="ARBA" id="ARBA00023125"/>
    </source>
</evidence>
<dbReference type="GO" id="GO:0003677">
    <property type="term" value="F:DNA binding"/>
    <property type="evidence" value="ECO:0007669"/>
    <property type="project" value="UniProtKB-KW"/>
</dbReference>
<accession>A0AAJ0HX82</accession>
<gene>
    <name evidence="8" type="ORF">B0T25DRAFT_413977</name>
</gene>
<dbReference type="InterPro" id="IPR001289">
    <property type="entry name" value="NFYA"/>
</dbReference>
<comment type="function">
    <text evidence="6">Component of the sequence-specific heterotrimeric transcription factor (NF-Y) which specifically recognizes a 5'-CCAAT-3' box motif found in the promoters of its target genes.</text>
</comment>
<dbReference type="EMBL" id="JAUIQD010000001">
    <property type="protein sequence ID" value="KAK3364244.1"/>
    <property type="molecule type" value="Genomic_DNA"/>
</dbReference>
<evidence type="ECO:0000313" key="9">
    <source>
        <dbReference type="Proteomes" id="UP001275084"/>
    </source>
</evidence>
<dbReference type="AlphaFoldDB" id="A0AAJ0HX82"/>
<dbReference type="Pfam" id="PF02045">
    <property type="entry name" value="CBFB_NFYA"/>
    <property type="match status" value="1"/>
</dbReference>
<reference evidence="8" key="1">
    <citation type="journal article" date="2023" name="Mol. Phylogenet. Evol.">
        <title>Genome-scale phylogeny and comparative genomics of the fungal order Sordariales.</title>
        <authorList>
            <person name="Hensen N."/>
            <person name="Bonometti L."/>
            <person name="Westerberg I."/>
            <person name="Brannstrom I.O."/>
            <person name="Guillou S."/>
            <person name="Cros-Aarteil S."/>
            <person name="Calhoun S."/>
            <person name="Haridas S."/>
            <person name="Kuo A."/>
            <person name="Mondo S."/>
            <person name="Pangilinan J."/>
            <person name="Riley R."/>
            <person name="LaButti K."/>
            <person name="Andreopoulos B."/>
            <person name="Lipzen A."/>
            <person name="Chen C."/>
            <person name="Yan M."/>
            <person name="Daum C."/>
            <person name="Ng V."/>
            <person name="Clum A."/>
            <person name="Steindorff A."/>
            <person name="Ohm R.A."/>
            <person name="Martin F."/>
            <person name="Silar P."/>
            <person name="Natvig D.O."/>
            <person name="Lalanne C."/>
            <person name="Gautier V."/>
            <person name="Ament-Velasquez S.L."/>
            <person name="Kruys A."/>
            <person name="Hutchinson M.I."/>
            <person name="Powell A.J."/>
            <person name="Barry K."/>
            <person name="Miller A.N."/>
            <person name="Grigoriev I.V."/>
            <person name="Debuchy R."/>
            <person name="Gladieux P."/>
            <person name="Hiltunen Thoren M."/>
            <person name="Johannesson H."/>
        </authorList>
    </citation>
    <scope>NUCLEOTIDE SEQUENCE</scope>
    <source>
        <strain evidence="8">CBS 955.72</strain>
    </source>
</reference>
<evidence type="ECO:0000256" key="6">
    <source>
        <dbReference type="RuleBase" id="RU367155"/>
    </source>
</evidence>
<evidence type="ECO:0000256" key="2">
    <source>
        <dbReference type="ARBA" id="ARBA00023015"/>
    </source>
</evidence>
<evidence type="ECO:0000313" key="8">
    <source>
        <dbReference type="EMBL" id="KAK3364244.1"/>
    </source>
</evidence>
<feature type="region of interest" description="Disordered" evidence="7">
    <location>
        <begin position="30"/>
        <end position="71"/>
    </location>
</feature>
<proteinExistence type="inferred from homology"/>
<keyword evidence="2 6" id="KW-0805">Transcription regulation</keyword>
<reference evidence="8" key="2">
    <citation type="submission" date="2023-06" db="EMBL/GenBank/DDBJ databases">
        <authorList>
            <consortium name="Lawrence Berkeley National Laboratory"/>
            <person name="Haridas S."/>
            <person name="Hensen N."/>
            <person name="Bonometti L."/>
            <person name="Westerberg I."/>
            <person name="Brannstrom I.O."/>
            <person name="Guillou S."/>
            <person name="Cros-Aarteil S."/>
            <person name="Calhoun S."/>
            <person name="Kuo A."/>
            <person name="Mondo S."/>
            <person name="Pangilinan J."/>
            <person name="Riley R."/>
            <person name="Labutti K."/>
            <person name="Andreopoulos B."/>
            <person name="Lipzen A."/>
            <person name="Chen C."/>
            <person name="Yanf M."/>
            <person name="Daum C."/>
            <person name="Ng V."/>
            <person name="Clum A."/>
            <person name="Steindorff A."/>
            <person name="Ohm R."/>
            <person name="Martin F."/>
            <person name="Silar P."/>
            <person name="Natvig D."/>
            <person name="Lalanne C."/>
            <person name="Gautier V."/>
            <person name="Ament-Velasquez S.L."/>
            <person name="Kruys A."/>
            <person name="Hutchinson M.I."/>
            <person name="Powell A.J."/>
            <person name="Barry K."/>
            <person name="Miller A.N."/>
            <person name="Grigoriev I.V."/>
            <person name="Debuchy R."/>
            <person name="Gladieux P."/>
            <person name="Thoren M.H."/>
            <person name="Johannesson H."/>
        </authorList>
    </citation>
    <scope>NUCLEOTIDE SEQUENCE</scope>
    <source>
        <strain evidence="8">CBS 955.72</strain>
    </source>
</reference>
<evidence type="ECO:0000256" key="7">
    <source>
        <dbReference type="SAM" id="MobiDB-lite"/>
    </source>
</evidence>
<organism evidence="8 9">
    <name type="scientific">Lasiosphaeria hispida</name>
    <dbReference type="NCBI Taxonomy" id="260671"/>
    <lineage>
        <taxon>Eukaryota</taxon>
        <taxon>Fungi</taxon>
        <taxon>Dikarya</taxon>
        <taxon>Ascomycota</taxon>
        <taxon>Pezizomycotina</taxon>
        <taxon>Sordariomycetes</taxon>
        <taxon>Sordariomycetidae</taxon>
        <taxon>Sordariales</taxon>
        <taxon>Lasiosphaeriaceae</taxon>
        <taxon>Lasiosphaeria</taxon>
    </lineage>
</organism>